<dbReference type="AlphaFoldDB" id="A0A1X7FPZ6"/>
<evidence type="ECO:0000313" key="2">
    <source>
        <dbReference type="Proteomes" id="UP000192911"/>
    </source>
</evidence>
<dbReference type="SUPFAM" id="SSF53474">
    <property type="entry name" value="alpha/beta-Hydrolases"/>
    <property type="match status" value="1"/>
</dbReference>
<accession>A0A1X7FPZ6</accession>
<gene>
    <name evidence="1" type="ORF">SAMN06295900_110149</name>
</gene>
<proteinExistence type="predicted"/>
<dbReference type="EMBL" id="FXAH01000010">
    <property type="protein sequence ID" value="SMF56455.1"/>
    <property type="molecule type" value="Genomic_DNA"/>
</dbReference>
<name>A0A1X7FPZ6_TRICW</name>
<keyword evidence="2" id="KW-1185">Reference proteome</keyword>
<dbReference type="Proteomes" id="UP000192911">
    <property type="component" value="Unassembled WGS sequence"/>
</dbReference>
<organism evidence="1 2">
    <name type="scientific">Trinickia caryophylli</name>
    <name type="common">Paraburkholderia caryophylli</name>
    <dbReference type="NCBI Taxonomy" id="28094"/>
    <lineage>
        <taxon>Bacteria</taxon>
        <taxon>Pseudomonadati</taxon>
        <taxon>Pseudomonadota</taxon>
        <taxon>Betaproteobacteria</taxon>
        <taxon>Burkholderiales</taxon>
        <taxon>Burkholderiaceae</taxon>
        <taxon>Trinickia</taxon>
    </lineage>
</organism>
<reference evidence="2" key="1">
    <citation type="submission" date="2017-04" db="EMBL/GenBank/DDBJ databases">
        <authorList>
            <person name="Varghese N."/>
            <person name="Submissions S."/>
        </authorList>
    </citation>
    <scope>NUCLEOTIDE SEQUENCE [LARGE SCALE GENOMIC DNA]</scope>
    <source>
        <strain evidence="2">Ballard 720</strain>
    </source>
</reference>
<evidence type="ECO:0000313" key="1">
    <source>
        <dbReference type="EMBL" id="SMF56455.1"/>
    </source>
</evidence>
<dbReference type="STRING" id="28094.SAMN06295900_110149"/>
<dbReference type="InterPro" id="IPR029058">
    <property type="entry name" value="AB_hydrolase_fold"/>
</dbReference>
<sequence>MIGYGDPVCYVNRKRSVAPENHHASLSPGPFSGIAPASIHRDAGFRRSPRNVGFNRWAAAYRLVIVYPQTRTTNDNYGGCWDWWGYTGQQFDTRTGSQWRGCRI</sequence>
<protein>
    <submittedName>
        <fullName evidence="1">Uncharacterized protein</fullName>
    </submittedName>
</protein>